<accession>A0AAN9QPV1</accession>
<name>A0AAN9QPV1_CANGL</name>
<evidence type="ECO:0000313" key="1">
    <source>
        <dbReference type="EMBL" id="KAK7343412.1"/>
    </source>
</evidence>
<dbReference type="Pfam" id="PF05553">
    <property type="entry name" value="DUF761"/>
    <property type="match status" value="1"/>
</dbReference>
<protein>
    <recommendedName>
        <fullName evidence="3">Cotton fiber protein</fullName>
    </recommendedName>
</protein>
<evidence type="ECO:0008006" key="3">
    <source>
        <dbReference type="Google" id="ProtNLM"/>
    </source>
</evidence>
<reference evidence="1 2" key="1">
    <citation type="submission" date="2024-01" db="EMBL/GenBank/DDBJ databases">
        <title>The genomes of 5 underutilized Papilionoideae crops provide insights into root nodulation and disease resistanc.</title>
        <authorList>
            <person name="Jiang F."/>
        </authorList>
    </citation>
    <scope>NUCLEOTIDE SEQUENCE [LARGE SCALE GENOMIC DNA]</scope>
    <source>
        <strain evidence="1">LVBAO_FW01</strain>
        <tissue evidence="1">Leaves</tissue>
    </source>
</reference>
<dbReference type="PANTHER" id="PTHR33265">
    <property type="entry name" value="AVR9/CF-9 RAPIDLY ELICITED PROTEIN-RELATED"/>
    <property type="match status" value="1"/>
</dbReference>
<gene>
    <name evidence="1" type="ORF">VNO77_12129</name>
</gene>
<dbReference type="InterPro" id="IPR008480">
    <property type="entry name" value="DUF761_pln"/>
</dbReference>
<organism evidence="1 2">
    <name type="scientific">Canavalia gladiata</name>
    <name type="common">Sword bean</name>
    <name type="synonym">Dolichos gladiatus</name>
    <dbReference type="NCBI Taxonomy" id="3824"/>
    <lineage>
        <taxon>Eukaryota</taxon>
        <taxon>Viridiplantae</taxon>
        <taxon>Streptophyta</taxon>
        <taxon>Embryophyta</taxon>
        <taxon>Tracheophyta</taxon>
        <taxon>Spermatophyta</taxon>
        <taxon>Magnoliopsida</taxon>
        <taxon>eudicotyledons</taxon>
        <taxon>Gunneridae</taxon>
        <taxon>Pentapetalae</taxon>
        <taxon>rosids</taxon>
        <taxon>fabids</taxon>
        <taxon>Fabales</taxon>
        <taxon>Fabaceae</taxon>
        <taxon>Papilionoideae</taxon>
        <taxon>50 kb inversion clade</taxon>
        <taxon>NPAAA clade</taxon>
        <taxon>indigoferoid/millettioid clade</taxon>
        <taxon>Phaseoleae</taxon>
        <taxon>Canavalia</taxon>
    </lineage>
</organism>
<evidence type="ECO:0000313" key="2">
    <source>
        <dbReference type="Proteomes" id="UP001367508"/>
    </source>
</evidence>
<dbReference type="EMBL" id="JAYMYQ010000003">
    <property type="protein sequence ID" value="KAK7343412.1"/>
    <property type="molecule type" value="Genomic_DNA"/>
</dbReference>
<keyword evidence="2" id="KW-1185">Reference proteome</keyword>
<dbReference type="PANTHER" id="PTHR33265:SF10">
    <property type="entry name" value="OS01G0133200 PROTEIN"/>
    <property type="match status" value="1"/>
</dbReference>
<dbReference type="AlphaFoldDB" id="A0AAN9QPV1"/>
<proteinExistence type="predicted"/>
<dbReference type="Proteomes" id="UP001367508">
    <property type="component" value="Unassembled WGS sequence"/>
</dbReference>
<comment type="caution">
    <text evidence="1">The sequence shown here is derived from an EMBL/GenBank/DDBJ whole genome shotgun (WGS) entry which is preliminary data.</text>
</comment>
<sequence length="150" mass="17784">MPRKGLPVFHKVSNLLRLSLLIQKLRKPIISKLKIWRRRSEFKLLKHYNYRFHGEYQFSPSSTPLIHHHRFKNRGHADLCSFFYLYWCLGNLKVQGSEALPALAIEIEDGVVADDLFGSGDDESESIDEKAERFIQRFYQEMRMQRQESI</sequence>